<gene>
    <name evidence="1" type="ORF">Pint_10859</name>
</gene>
<dbReference type="Proteomes" id="UP001163603">
    <property type="component" value="Chromosome 12"/>
</dbReference>
<proteinExistence type="predicted"/>
<evidence type="ECO:0000313" key="2">
    <source>
        <dbReference type="Proteomes" id="UP001163603"/>
    </source>
</evidence>
<sequence length="314" mass="34813">MLSAIIPLFMLSALANGNPLYTYCFNDAINYTANSQFEDNLHELLHWLPSNTSVTGFYNNYFGDGADRVYGEALCRGDVNQTICQNCIKIASQEVLNGCKSKEKIIWYEFCQIHYSFQNFSTLMVYTGKYPDSNSLEKNVSNPSHFNEVLMYLMNNLSSEASFTPTKRMFAVGEIKFSKSNIYGLVQCTPDIKKSDCRSCITSALGDLNACCQGLQGGIVVSRNCNVRFELYRFYNASSMSLTYPSPAGGKWKIGMVGAVTCISAFVIAVLIVSSVVYLRWKKGGQEGRIVLPNQSSTTDPSACDMTLSSISPR</sequence>
<accession>A0ACC0XLK4</accession>
<dbReference type="EMBL" id="CM047747">
    <property type="protein sequence ID" value="KAJ0018046.1"/>
    <property type="molecule type" value="Genomic_DNA"/>
</dbReference>
<keyword evidence="2" id="KW-1185">Reference proteome</keyword>
<organism evidence="1 2">
    <name type="scientific">Pistacia integerrima</name>
    <dbReference type="NCBI Taxonomy" id="434235"/>
    <lineage>
        <taxon>Eukaryota</taxon>
        <taxon>Viridiplantae</taxon>
        <taxon>Streptophyta</taxon>
        <taxon>Embryophyta</taxon>
        <taxon>Tracheophyta</taxon>
        <taxon>Spermatophyta</taxon>
        <taxon>Magnoliopsida</taxon>
        <taxon>eudicotyledons</taxon>
        <taxon>Gunneridae</taxon>
        <taxon>Pentapetalae</taxon>
        <taxon>rosids</taxon>
        <taxon>malvids</taxon>
        <taxon>Sapindales</taxon>
        <taxon>Anacardiaceae</taxon>
        <taxon>Pistacia</taxon>
    </lineage>
</organism>
<protein>
    <submittedName>
        <fullName evidence="1">Uncharacterized protein</fullName>
    </submittedName>
</protein>
<name>A0ACC0XLK4_9ROSI</name>
<evidence type="ECO:0000313" key="1">
    <source>
        <dbReference type="EMBL" id="KAJ0018046.1"/>
    </source>
</evidence>
<reference evidence="2" key="1">
    <citation type="journal article" date="2023" name="G3 (Bethesda)">
        <title>Genome assembly and association tests identify interacting loci associated with vigor, precocity, and sex in interspecific pistachio rootstocks.</title>
        <authorList>
            <person name="Palmer W."/>
            <person name="Jacygrad E."/>
            <person name="Sagayaradj S."/>
            <person name="Cavanaugh K."/>
            <person name="Han R."/>
            <person name="Bertier L."/>
            <person name="Beede B."/>
            <person name="Kafkas S."/>
            <person name="Golino D."/>
            <person name="Preece J."/>
            <person name="Michelmore R."/>
        </authorList>
    </citation>
    <scope>NUCLEOTIDE SEQUENCE [LARGE SCALE GENOMIC DNA]</scope>
</reference>
<comment type="caution">
    <text evidence="1">The sequence shown here is derived from an EMBL/GenBank/DDBJ whole genome shotgun (WGS) entry which is preliminary data.</text>
</comment>